<dbReference type="Pfam" id="PF00440">
    <property type="entry name" value="TetR_N"/>
    <property type="match status" value="1"/>
</dbReference>
<dbReference type="GO" id="GO:0003700">
    <property type="term" value="F:DNA-binding transcription factor activity"/>
    <property type="evidence" value="ECO:0007669"/>
    <property type="project" value="TreeGrafter"/>
</dbReference>
<keyword evidence="3" id="KW-0804">Transcription</keyword>
<evidence type="ECO:0000256" key="5">
    <source>
        <dbReference type="SAM" id="MobiDB-lite"/>
    </source>
</evidence>
<evidence type="ECO:0000256" key="4">
    <source>
        <dbReference type="PROSITE-ProRule" id="PRU00335"/>
    </source>
</evidence>
<evidence type="ECO:0000313" key="8">
    <source>
        <dbReference type="Proteomes" id="UP000466794"/>
    </source>
</evidence>
<feature type="domain" description="HTH tetR-type" evidence="6">
    <location>
        <begin position="30"/>
        <end position="90"/>
    </location>
</feature>
<feature type="DNA-binding region" description="H-T-H motif" evidence="4">
    <location>
        <begin position="53"/>
        <end position="72"/>
    </location>
</feature>
<evidence type="ECO:0000256" key="2">
    <source>
        <dbReference type="ARBA" id="ARBA00023125"/>
    </source>
</evidence>
<organism evidence="7 8">
    <name type="scientific">Nocardia terrae</name>
    <dbReference type="NCBI Taxonomy" id="2675851"/>
    <lineage>
        <taxon>Bacteria</taxon>
        <taxon>Bacillati</taxon>
        <taxon>Actinomycetota</taxon>
        <taxon>Actinomycetes</taxon>
        <taxon>Mycobacteriales</taxon>
        <taxon>Nocardiaceae</taxon>
        <taxon>Nocardia</taxon>
    </lineage>
</organism>
<dbReference type="PANTHER" id="PTHR30055:SF234">
    <property type="entry name" value="HTH-TYPE TRANSCRIPTIONAL REGULATOR BETI"/>
    <property type="match status" value="1"/>
</dbReference>
<evidence type="ECO:0000256" key="1">
    <source>
        <dbReference type="ARBA" id="ARBA00023015"/>
    </source>
</evidence>
<dbReference type="PANTHER" id="PTHR30055">
    <property type="entry name" value="HTH-TYPE TRANSCRIPTIONAL REGULATOR RUTR"/>
    <property type="match status" value="1"/>
</dbReference>
<dbReference type="PRINTS" id="PR00455">
    <property type="entry name" value="HTHTETR"/>
</dbReference>
<accession>A0A7K1VA88</accession>
<dbReference type="EMBL" id="WRPP01000011">
    <property type="protein sequence ID" value="MVU83028.1"/>
    <property type="molecule type" value="Genomic_DNA"/>
</dbReference>
<keyword evidence="8" id="KW-1185">Reference proteome</keyword>
<protein>
    <submittedName>
        <fullName evidence="7">TetR family transcriptional regulator</fullName>
    </submittedName>
</protein>
<gene>
    <name evidence="7" type="ORF">GPX89_38050</name>
</gene>
<dbReference type="InterPro" id="IPR050109">
    <property type="entry name" value="HTH-type_TetR-like_transc_reg"/>
</dbReference>
<comment type="caution">
    <text evidence="7">The sequence shown here is derived from an EMBL/GenBank/DDBJ whole genome shotgun (WGS) entry which is preliminary data.</text>
</comment>
<proteinExistence type="predicted"/>
<sequence length="223" mass="25190">MRPLDTEPTSSPRIDNRTDRHRAAREALLISQRGRLLEGISECVEVKGYSATTLTDIVGRARVSRSTFYEHFENKEECFVAAVEAGAQLLYTRISEEMGRLEHPDARALVANSLSTYCEVIVAEPQLSRLVLVEAFKAGGAAVRRHDESLDLFTSLYREFHLRARQEFEDVPAVSDEQLALIIDAIAERTRRVIERGEIEQLPQRIPDLRAFAFAVLRLPPGE</sequence>
<dbReference type="PROSITE" id="PS50977">
    <property type="entry name" value="HTH_TETR_2"/>
    <property type="match status" value="1"/>
</dbReference>
<keyword evidence="1" id="KW-0805">Transcription regulation</keyword>
<dbReference type="InterPro" id="IPR009057">
    <property type="entry name" value="Homeodomain-like_sf"/>
</dbReference>
<dbReference type="GO" id="GO:0000976">
    <property type="term" value="F:transcription cis-regulatory region binding"/>
    <property type="evidence" value="ECO:0007669"/>
    <property type="project" value="TreeGrafter"/>
</dbReference>
<dbReference type="RefSeq" id="WP_157392604.1">
    <property type="nucleotide sequence ID" value="NZ_WRPP01000011.1"/>
</dbReference>
<reference evidence="7 8" key="1">
    <citation type="submission" date="2019-12" db="EMBL/GenBank/DDBJ databases">
        <title>Nocardia sp. nov. ET3-3 isolated from soil.</title>
        <authorList>
            <person name="Kanchanasin P."/>
            <person name="Tanasupawat S."/>
            <person name="Yuki M."/>
            <person name="Kudo T."/>
        </authorList>
    </citation>
    <scope>NUCLEOTIDE SEQUENCE [LARGE SCALE GENOMIC DNA]</scope>
    <source>
        <strain evidence="7 8">ET3-3</strain>
    </source>
</reference>
<keyword evidence="2 4" id="KW-0238">DNA-binding</keyword>
<evidence type="ECO:0000313" key="7">
    <source>
        <dbReference type="EMBL" id="MVU83028.1"/>
    </source>
</evidence>
<dbReference type="Proteomes" id="UP000466794">
    <property type="component" value="Unassembled WGS sequence"/>
</dbReference>
<evidence type="ECO:0000259" key="6">
    <source>
        <dbReference type="PROSITE" id="PS50977"/>
    </source>
</evidence>
<feature type="region of interest" description="Disordered" evidence="5">
    <location>
        <begin position="1"/>
        <end position="20"/>
    </location>
</feature>
<dbReference type="AlphaFoldDB" id="A0A7K1VA88"/>
<dbReference type="InterPro" id="IPR001647">
    <property type="entry name" value="HTH_TetR"/>
</dbReference>
<evidence type="ECO:0000256" key="3">
    <source>
        <dbReference type="ARBA" id="ARBA00023163"/>
    </source>
</evidence>
<dbReference type="SUPFAM" id="SSF46689">
    <property type="entry name" value="Homeodomain-like"/>
    <property type="match status" value="1"/>
</dbReference>
<name>A0A7K1VA88_9NOCA</name>
<dbReference type="Gene3D" id="1.10.357.10">
    <property type="entry name" value="Tetracycline Repressor, domain 2"/>
    <property type="match status" value="1"/>
</dbReference>